<proteinExistence type="predicted"/>
<organism evidence="1 2">
    <name type="scientific">Thalassiosira oceanica</name>
    <name type="common">Marine diatom</name>
    <dbReference type="NCBI Taxonomy" id="159749"/>
    <lineage>
        <taxon>Eukaryota</taxon>
        <taxon>Sar</taxon>
        <taxon>Stramenopiles</taxon>
        <taxon>Ochrophyta</taxon>
        <taxon>Bacillariophyta</taxon>
        <taxon>Coscinodiscophyceae</taxon>
        <taxon>Thalassiosirophycidae</taxon>
        <taxon>Thalassiosirales</taxon>
        <taxon>Thalassiosiraceae</taxon>
        <taxon>Thalassiosira</taxon>
    </lineage>
</organism>
<dbReference type="AlphaFoldDB" id="K0TLU4"/>
<comment type="caution">
    <text evidence="1">The sequence shown here is derived from an EMBL/GenBank/DDBJ whole genome shotgun (WGS) entry which is preliminary data.</text>
</comment>
<evidence type="ECO:0000313" key="2">
    <source>
        <dbReference type="Proteomes" id="UP000266841"/>
    </source>
</evidence>
<dbReference type="EMBL" id="AGNL01006296">
    <property type="protein sequence ID" value="EJK72147.1"/>
    <property type="molecule type" value="Genomic_DNA"/>
</dbReference>
<dbReference type="Proteomes" id="UP000266841">
    <property type="component" value="Unassembled WGS sequence"/>
</dbReference>
<protein>
    <submittedName>
        <fullName evidence="1">Uncharacterized protein</fullName>
    </submittedName>
</protein>
<keyword evidence="2" id="KW-1185">Reference proteome</keyword>
<accession>K0TLU4</accession>
<gene>
    <name evidence="1" type="ORF">THAOC_06349</name>
</gene>
<reference evidence="1 2" key="1">
    <citation type="journal article" date="2012" name="Genome Biol.">
        <title>Genome and low-iron response of an oceanic diatom adapted to chronic iron limitation.</title>
        <authorList>
            <person name="Lommer M."/>
            <person name="Specht M."/>
            <person name="Roy A.S."/>
            <person name="Kraemer L."/>
            <person name="Andreson R."/>
            <person name="Gutowska M.A."/>
            <person name="Wolf J."/>
            <person name="Bergner S.V."/>
            <person name="Schilhabel M.B."/>
            <person name="Klostermeier U.C."/>
            <person name="Beiko R.G."/>
            <person name="Rosenstiel P."/>
            <person name="Hippler M."/>
            <person name="Laroche J."/>
        </authorList>
    </citation>
    <scope>NUCLEOTIDE SEQUENCE [LARGE SCALE GENOMIC DNA]</scope>
    <source>
        <strain evidence="1 2">CCMP1005</strain>
    </source>
</reference>
<evidence type="ECO:0000313" key="1">
    <source>
        <dbReference type="EMBL" id="EJK72147.1"/>
    </source>
</evidence>
<name>K0TLU4_THAOC</name>
<sequence length="150" mass="16388">MALPSWRSRCVVESERRKWPPFENIDACLSHVFLCALFYKLPLPLHFVVYCRVFSAGIRIELGALDAMDAMDALDWRCPRLSPSPSGRGGRGDAGCLRCHWGDVSALASAAWPSDCTYAPRLFSPASAFASPGHCPSPSTGCCIILEPGW</sequence>